<dbReference type="Gene3D" id="1.10.443.10">
    <property type="entry name" value="Intergrase catalytic core"/>
    <property type="match status" value="1"/>
</dbReference>
<proteinExistence type="predicted"/>
<accession>A0A7W6A065</accession>
<dbReference type="AlphaFoldDB" id="A0A7W6A065"/>
<dbReference type="GO" id="GO:0003677">
    <property type="term" value="F:DNA binding"/>
    <property type="evidence" value="ECO:0007669"/>
    <property type="project" value="InterPro"/>
</dbReference>
<dbReference type="GO" id="GO:0006310">
    <property type="term" value="P:DNA recombination"/>
    <property type="evidence" value="ECO:0007669"/>
    <property type="project" value="UniProtKB-KW"/>
</dbReference>
<dbReference type="InterPro" id="IPR013762">
    <property type="entry name" value="Integrase-like_cat_sf"/>
</dbReference>
<dbReference type="GO" id="GO:0015074">
    <property type="term" value="P:DNA integration"/>
    <property type="evidence" value="ECO:0007669"/>
    <property type="project" value="InterPro"/>
</dbReference>
<dbReference type="RefSeq" id="WP_246386049.1">
    <property type="nucleotide sequence ID" value="NZ_JACICY010000007.1"/>
</dbReference>
<organism evidence="2 3">
    <name type="scientific">Novosphingobium hassiacum</name>
    <dbReference type="NCBI Taxonomy" id="173676"/>
    <lineage>
        <taxon>Bacteria</taxon>
        <taxon>Pseudomonadati</taxon>
        <taxon>Pseudomonadota</taxon>
        <taxon>Alphaproteobacteria</taxon>
        <taxon>Sphingomonadales</taxon>
        <taxon>Sphingomonadaceae</taxon>
        <taxon>Novosphingobium</taxon>
    </lineage>
</organism>
<keyword evidence="1" id="KW-0233">DNA recombination</keyword>
<keyword evidence="3" id="KW-1185">Reference proteome</keyword>
<name>A0A7W6A065_9SPHN</name>
<dbReference type="InterPro" id="IPR011010">
    <property type="entry name" value="DNA_brk_join_enz"/>
</dbReference>
<evidence type="ECO:0000256" key="1">
    <source>
        <dbReference type="ARBA" id="ARBA00023172"/>
    </source>
</evidence>
<evidence type="ECO:0000313" key="2">
    <source>
        <dbReference type="EMBL" id="MBB3861749.1"/>
    </source>
</evidence>
<dbReference type="SUPFAM" id="SSF56349">
    <property type="entry name" value="DNA breaking-rejoining enzymes"/>
    <property type="match status" value="1"/>
</dbReference>
<evidence type="ECO:0000313" key="3">
    <source>
        <dbReference type="Proteomes" id="UP000562395"/>
    </source>
</evidence>
<dbReference type="EMBL" id="JACICY010000007">
    <property type="protein sequence ID" value="MBB3861749.1"/>
    <property type="molecule type" value="Genomic_DNA"/>
</dbReference>
<protein>
    <submittedName>
        <fullName evidence="2">Integrase</fullName>
    </submittedName>
</protein>
<reference evidence="2 3" key="1">
    <citation type="submission" date="2020-08" db="EMBL/GenBank/DDBJ databases">
        <title>Genomic Encyclopedia of Type Strains, Phase IV (KMG-IV): sequencing the most valuable type-strain genomes for metagenomic binning, comparative biology and taxonomic classification.</title>
        <authorList>
            <person name="Goeker M."/>
        </authorList>
    </citation>
    <scope>NUCLEOTIDE SEQUENCE [LARGE SCALE GENOMIC DNA]</scope>
    <source>
        <strain evidence="2 3">DSM 14552</strain>
    </source>
</reference>
<dbReference type="Proteomes" id="UP000562395">
    <property type="component" value="Unassembled WGS sequence"/>
</dbReference>
<gene>
    <name evidence="2" type="ORF">GGQ88_003037</name>
</gene>
<comment type="caution">
    <text evidence="2">The sequence shown here is derived from an EMBL/GenBank/DDBJ whole genome shotgun (WGS) entry which is preliminary data.</text>
</comment>
<sequence length="76" mass="8429">MIADEEIHDLRHTRGIRIVRATGSRAAAKEALKHQRIETTLPYAHVLDDDVRNALEASELAAGNAQSKSNEGRARR</sequence>